<dbReference type="EMBL" id="JAFNEN010000310">
    <property type="protein sequence ID" value="KAG8186174.1"/>
    <property type="molecule type" value="Genomic_DNA"/>
</dbReference>
<dbReference type="AlphaFoldDB" id="A0AAV6UR06"/>
<gene>
    <name evidence="1" type="ORF">JTE90_011998</name>
</gene>
<evidence type="ECO:0000313" key="1">
    <source>
        <dbReference type="EMBL" id="KAG8186174.1"/>
    </source>
</evidence>
<sequence>MCNCARIGVEDVSFLRPSFDRVSHGFMCRGAKDSTDQPRHGRHVITDLHPETTYYLVFLEENTSFGHVIECIGKDFCVCIQIVDS</sequence>
<organism evidence="1 2">
    <name type="scientific">Oedothorax gibbosus</name>
    <dbReference type="NCBI Taxonomy" id="931172"/>
    <lineage>
        <taxon>Eukaryota</taxon>
        <taxon>Metazoa</taxon>
        <taxon>Ecdysozoa</taxon>
        <taxon>Arthropoda</taxon>
        <taxon>Chelicerata</taxon>
        <taxon>Arachnida</taxon>
        <taxon>Araneae</taxon>
        <taxon>Araneomorphae</taxon>
        <taxon>Entelegynae</taxon>
        <taxon>Araneoidea</taxon>
        <taxon>Linyphiidae</taxon>
        <taxon>Erigoninae</taxon>
        <taxon>Oedothorax</taxon>
    </lineage>
</organism>
<keyword evidence="2" id="KW-1185">Reference proteome</keyword>
<proteinExistence type="predicted"/>
<reference evidence="1 2" key="1">
    <citation type="journal article" date="2022" name="Nat. Ecol. Evol.">
        <title>A masculinizing supergene underlies an exaggerated male reproductive morph in a spider.</title>
        <authorList>
            <person name="Hendrickx F."/>
            <person name="De Corte Z."/>
            <person name="Sonet G."/>
            <person name="Van Belleghem S.M."/>
            <person name="Kostlbacher S."/>
            <person name="Vangestel C."/>
        </authorList>
    </citation>
    <scope>NUCLEOTIDE SEQUENCE [LARGE SCALE GENOMIC DNA]</scope>
    <source>
        <strain evidence="1">W744_W776</strain>
    </source>
</reference>
<evidence type="ECO:0000313" key="2">
    <source>
        <dbReference type="Proteomes" id="UP000827092"/>
    </source>
</evidence>
<dbReference type="Proteomes" id="UP000827092">
    <property type="component" value="Unassembled WGS sequence"/>
</dbReference>
<accession>A0AAV6UR06</accession>
<comment type="caution">
    <text evidence="1">The sequence shown here is derived from an EMBL/GenBank/DDBJ whole genome shotgun (WGS) entry which is preliminary data.</text>
</comment>
<name>A0AAV6UR06_9ARAC</name>
<protein>
    <submittedName>
        <fullName evidence="1">Uncharacterized protein</fullName>
    </submittedName>
</protein>